<dbReference type="AlphaFoldDB" id="A0AAD5K857"/>
<reference evidence="2" key="2">
    <citation type="submission" date="2023-02" db="EMBL/GenBank/DDBJ databases">
        <authorList>
            <consortium name="DOE Joint Genome Institute"/>
            <person name="Mondo S.J."/>
            <person name="Chang Y."/>
            <person name="Wang Y."/>
            <person name="Ahrendt S."/>
            <person name="Andreopoulos W."/>
            <person name="Barry K."/>
            <person name="Beard J."/>
            <person name="Benny G.L."/>
            <person name="Blankenship S."/>
            <person name="Bonito G."/>
            <person name="Cuomo C."/>
            <person name="Desiro A."/>
            <person name="Gervers K.A."/>
            <person name="Hundley H."/>
            <person name="Kuo A."/>
            <person name="LaButti K."/>
            <person name="Lang B.F."/>
            <person name="Lipzen A."/>
            <person name="O'Donnell K."/>
            <person name="Pangilinan J."/>
            <person name="Reynolds N."/>
            <person name="Sandor L."/>
            <person name="Smith M.W."/>
            <person name="Tsang A."/>
            <person name="Grigoriev I.V."/>
            <person name="Stajich J.E."/>
            <person name="Spatafora J.W."/>
        </authorList>
    </citation>
    <scope>NUCLEOTIDE SEQUENCE</scope>
    <source>
        <strain evidence="2">RSA 2281</strain>
    </source>
</reference>
<feature type="transmembrane region" description="Helical" evidence="1">
    <location>
        <begin position="40"/>
        <end position="63"/>
    </location>
</feature>
<keyword evidence="1" id="KW-1133">Transmembrane helix</keyword>
<sequence length="140" mass="16664">MSSFINPYLSPPLLFHLLRFNNNNIQRIPLFFSPLLPPPFFLTLFSDTSFTIVFSNNVSFTYISFDKKVFFCIFFFLLVYFCQTFSFFLLFFLFFLNVFINGRSSTYTYNNTRSRRINNPFSTFTNNIRRTTTNTGSIIR</sequence>
<accession>A0AAD5K857</accession>
<name>A0AAD5K857_9FUNG</name>
<evidence type="ECO:0000313" key="3">
    <source>
        <dbReference type="Proteomes" id="UP001209540"/>
    </source>
</evidence>
<keyword evidence="1" id="KW-0472">Membrane</keyword>
<protein>
    <submittedName>
        <fullName evidence="2">Uncharacterized protein</fullName>
    </submittedName>
</protein>
<keyword evidence="3" id="KW-1185">Reference proteome</keyword>
<gene>
    <name evidence="2" type="ORF">BDA99DRAFT_513310</name>
</gene>
<dbReference type="Proteomes" id="UP001209540">
    <property type="component" value="Unassembled WGS sequence"/>
</dbReference>
<evidence type="ECO:0000313" key="2">
    <source>
        <dbReference type="EMBL" id="KAI9259460.1"/>
    </source>
</evidence>
<keyword evidence="1" id="KW-0812">Transmembrane</keyword>
<organism evidence="2 3">
    <name type="scientific">Phascolomyces articulosus</name>
    <dbReference type="NCBI Taxonomy" id="60185"/>
    <lineage>
        <taxon>Eukaryota</taxon>
        <taxon>Fungi</taxon>
        <taxon>Fungi incertae sedis</taxon>
        <taxon>Mucoromycota</taxon>
        <taxon>Mucoromycotina</taxon>
        <taxon>Mucoromycetes</taxon>
        <taxon>Mucorales</taxon>
        <taxon>Lichtheimiaceae</taxon>
        <taxon>Phascolomyces</taxon>
    </lineage>
</organism>
<comment type="caution">
    <text evidence="2">The sequence shown here is derived from an EMBL/GenBank/DDBJ whole genome shotgun (WGS) entry which is preliminary data.</text>
</comment>
<dbReference type="EMBL" id="JAIXMP010000017">
    <property type="protein sequence ID" value="KAI9259460.1"/>
    <property type="molecule type" value="Genomic_DNA"/>
</dbReference>
<feature type="transmembrane region" description="Helical" evidence="1">
    <location>
        <begin position="70"/>
        <end position="100"/>
    </location>
</feature>
<reference evidence="2" key="1">
    <citation type="journal article" date="2022" name="IScience">
        <title>Evolution of zygomycete secretomes and the origins of terrestrial fungal ecologies.</title>
        <authorList>
            <person name="Chang Y."/>
            <person name="Wang Y."/>
            <person name="Mondo S."/>
            <person name="Ahrendt S."/>
            <person name="Andreopoulos W."/>
            <person name="Barry K."/>
            <person name="Beard J."/>
            <person name="Benny G.L."/>
            <person name="Blankenship S."/>
            <person name="Bonito G."/>
            <person name="Cuomo C."/>
            <person name="Desiro A."/>
            <person name="Gervers K.A."/>
            <person name="Hundley H."/>
            <person name="Kuo A."/>
            <person name="LaButti K."/>
            <person name="Lang B.F."/>
            <person name="Lipzen A."/>
            <person name="O'Donnell K."/>
            <person name="Pangilinan J."/>
            <person name="Reynolds N."/>
            <person name="Sandor L."/>
            <person name="Smith M.E."/>
            <person name="Tsang A."/>
            <person name="Grigoriev I.V."/>
            <person name="Stajich J.E."/>
            <person name="Spatafora J.W."/>
        </authorList>
    </citation>
    <scope>NUCLEOTIDE SEQUENCE</scope>
    <source>
        <strain evidence="2">RSA 2281</strain>
    </source>
</reference>
<proteinExistence type="predicted"/>
<evidence type="ECO:0000256" key="1">
    <source>
        <dbReference type="SAM" id="Phobius"/>
    </source>
</evidence>